<protein>
    <submittedName>
        <fullName evidence="2">Uncharacterized protein</fullName>
    </submittedName>
</protein>
<feature type="signal peptide" evidence="1">
    <location>
        <begin position="1"/>
        <end position="26"/>
    </location>
</feature>
<keyword evidence="1" id="KW-0732">Signal</keyword>
<feature type="chain" id="PRO_5019808921" evidence="1">
    <location>
        <begin position="27"/>
        <end position="440"/>
    </location>
</feature>
<gene>
    <name evidence="2" type="ORF">BCL79_0557</name>
</gene>
<dbReference type="AlphaFoldDB" id="A0A498CGQ7"/>
<organism evidence="2 3">
    <name type="scientific">Stenotrophomonas rhizophila</name>
    <dbReference type="NCBI Taxonomy" id="216778"/>
    <lineage>
        <taxon>Bacteria</taxon>
        <taxon>Pseudomonadati</taxon>
        <taxon>Pseudomonadota</taxon>
        <taxon>Gammaproteobacteria</taxon>
        <taxon>Lysobacterales</taxon>
        <taxon>Lysobacteraceae</taxon>
        <taxon>Stenotrophomonas</taxon>
    </lineage>
</organism>
<name>A0A498CGQ7_9GAMM</name>
<dbReference type="EMBL" id="RCDC01000004">
    <property type="protein sequence ID" value="RLK56183.1"/>
    <property type="molecule type" value="Genomic_DNA"/>
</dbReference>
<evidence type="ECO:0000256" key="1">
    <source>
        <dbReference type="SAM" id="SignalP"/>
    </source>
</evidence>
<sequence>MRRMSIPVLRGVAIAVAWLTPFAASAAVQPPGLEEALQRVATVAQAPASKQAAEALWGLPLDAPVVLHDRVTGTSWRRNVATGDVESVVLRKDQPPANTCIDIDGASNVLLILPLPADNDGLATLFWHEQWHCVQAMLGLSASEGDTAHLDGELGRIALRLEMRALAKALSATDDRDARPHVAAALRFRALRSAGSASGTRVLDEEARVERNEGLAEYTGRRVAAAANGGNMVTALVKSLAAADASPSFVRSAAYVTGPAYGMLLDRWSPHWRSGLSPASDLPALLAEQLGTPLSATGADGVGRRYGVDEVRAQEHERARIREQRSAGYRKRYLGGDAVRLPLSKPSASFDPRALFPLDEVGTVYTPLTVRDEWGELTAESGALMSKDWTLVTLSGGEVTGSASNWTGPGWTLVLNAGWRLEKESEGWRLTNVQGGDDHR</sequence>
<dbReference type="Proteomes" id="UP000274786">
    <property type="component" value="Unassembled WGS sequence"/>
</dbReference>
<comment type="caution">
    <text evidence="2">The sequence shown here is derived from an EMBL/GenBank/DDBJ whole genome shotgun (WGS) entry which is preliminary data.</text>
</comment>
<reference evidence="2 3" key="1">
    <citation type="submission" date="2018-10" db="EMBL/GenBank/DDBJ databases">
        <title>Comparative analysis of microorganisms from saline springs in Andes Mountain Range, Colombia.</title>
        <authorList>
            <person name="Rubin E."/>
        </authorList>
    </citation>
    <scope>NUCLEOTIDE SEQUENCE [LARGE SCALE GENOMIC DNA]</scope>
    <source>
        <strain evidence="2 3">USBA GBX 843</strain>
    </source>
</reference>
<proteinExistence type="predicted"/>
<accession>A0A498CGQ7</accession>
<evidence type="ECO:0000313" key="3">
    <source>
        <dbReference type="Proteomes" id="UP000274786"/>
    </source>
</evidence>
<evidence type="ECO:0000313" key="2">
    <source>
        <dbReference type="EMBL" id="RLK56183.1"/>
    </source>
</evidence>